<keyword evidence="1" id="KW-0472">Membrane</keyword>
<dbReference type="EMBL" id="CP017708">
    <property type="protein sequence ID" value="WAN69808.1"/>
    <property type="molecule type" value="Genomic_DNA"/>
</dbReference>
<feature type="transmembrane region" description="Helical" evidence="1">
    <location>
        <begin position="165"/>
        <end position="181"/>
    </location>
</feature>
<organism evidence="2">
    <name type="scientific">Moorena producens (strain JHB)</name>
    <dbReference type="NCBI Taxonomy" id="1454205"/>
    <lineage>
        <taxon>Bacteria</taxon>
        <taxon>Bacillati</taxon>
        <taxon>Cyanobacteriota</taxon>
        <taxon>Cyanophyceae</taxon>
        <taxon>Coleofasciculales</taxon>
        <taxon>Coleofasciculaceae</taxon>
        <taxon>Moorena</taxon>
    </lineage>
</organism>
<dbReference type="AlphaFoldDB" id="A0A9Q9SUD3"/>
<evidence type="ECO:0000313" key="2">
    <source>
        <dbReference type="EMBL" id="WAN69808.1"/>
    </source>
</evidence>
<proteinExistence type="predicted"/>
<evidence type="ECO:0000256" key="1">
    <source>
        <dbReference type="SAM" id="Phobius"/>
    </source>
</evidence>
<dbReference type="Proteomes" id="UP000176944">
    <property type="component" value="Chromosome"/>
</dbReference>
<reference evidence="2" key="1">
    <citation type="journal article" date="2017" name="Proc. Natl. Acad. Sci. U.S.A.">
        <title>Comparative genomics uncovers the prolific and distinctive metabolic potential of the cyanobacterial genus Moorea.</title>
        <authorList>
            <person name="Leao T."/>
            <person name="Castelao G."/>
            <person name="Korobeynikov A."/>
            <person name="Monroe E.A."/>
            <person name="Podell S."/>
            <person name="Glukhov E."/>
            <person name="Allen E.E."/>
            <person name="Gerwick W.H."/>
            <person name="Gerwick L."/>
        </authorList>
    </citation>
    <scope>NUCLEOTIDE SEQUENCE</scope>
    <source>
        <strain evidence="2">JHB</strain>
    </source>
</reference>
<reference evidence="2" key="2">
    <citation type="submission" date="2022-10" db="EMBL/GenBank/DDBJ databases">
        <authorList>
            <person name="Ngo T.-E."/>
        </authorList>
    </citation>
    <scope>NUCLEOTIDE SEQUENCE</scope>
    <source>
        <strain evidence="2">JHB</strain>
    </source>
</reference>
<keyword evidence="1" id="KW-1133">Transmembrane helix</keyword>
<sequence>MRKTINAKKKGFLNENKKLNLLCPESLFSEYKITKNNTKNIIEIINLLQSYFQAENFHQDIGHLITIVEPNARVENADQISAIKLLNSEGKFKSVKQEEIEEFNNYFDIQYVLTEWPEYILLYSAFTGYVTFLKLTKNSANKWTVYKLDTFVNPEFKPLLIWKKFHWIFLIFVQGLLLCLLRF</sequence>
<gene>
    <name evidence="2" type="ORF">BJP36_37590</name>
</gene>
<accession>A0A9Q9SUD3</accession>
<keyword evidence="1" id="KW-0812">Transmembrane</keyword>
<protein>
    <submittedName>
        <fullName evidence="2">Uncharacterized protein</fullName>
    </submittedName>
</protein>
<feature type="transmembrane region" description="Helical" evidence="1">
    <location>
        <begin position="119"/>
        <end position="136"/>
    </location>
</feature>
<name>A0A9Q9SUD3_MOOP1</name>